<keyword evidence="12" id="KW-1185">Reference proteome</keyword>
<proteinExistence type="inferred from homology"/>
<reference evidence="11 12" key="1">
    <citation type="submission" date="2018-08" db="EMBL/GenBank/DDBJ databases">
        <title>Fulvimarina sp. 85, whole genome shotgun sequence.</title>
        <authorList>
            <person name="Tuo L."/>
        </authorList>
    </citation>
    <scope>NUCLEOTIDE SEQUENCE [LARGE SCALE GENOMIC DNA]</scope>
    <source>
        <strain evidence="11 12">85</strain>
    </source>
</reference>
<keyword evidence="5 7" id="KW-0808">Transferase</keyword>
<dbReference type="EC" id="2.1.2.11" evidence="7"/>
<feature type="binding site" evidence="7 9">
    <location>
        <position position="88"/>
    </location>
    <ligand>
        <name>3-methyl-2-oxobutanoate</name>
        <dbReference type="ChEBI" id="CHEBI:11851"/>
    </ligand>
</feature>
<feature type="binding site" evidence="7 10">
    <location>
        <position position="49"/>
    </location>
    <ligand>
        <name>Mg(2+)</name>
        <dbReference type="ChEBI" id="CHEBI:18420"/>
    </ligand>
</feature>
<evidence type="ECO:0000256" key="1">
    <source>
        <dbReference type="ARBA" id="ARBA00005033"/>
    </source>
</evidence>
<keyword evidence="7" id="KW-0963">Cytoplasm</keyword>
<feature type="active site" description="Proton acceptor" evidence="7 8">
    <location>
        <position position="187"/>
    </location>
</feature>
<feature type="binding site" evidence="7 9">
    <location>
        <begin position="49"/>
        <end position="50"/>
    </location>
    <ligand>
        <name>3-methyl-2-oxobutanoate</name>
        <dbReference type="ChEBI" id="CHEBI:11851"/>
    </ligand>
</feature>
<evidence type="ECO:0000256" key="8">
    <source>
        <dbReference type="PIRSR" id="PIRSR000388-1"/>
    </source>
</evidence>
<dbReference type="GO" id="GO:0005737">
    <property type="term" value="C:cytoplasm"/>
    <property type="evidence" value="ECO:0007669"/>
    <property type="project" value="UniProtKB-SubCell"/>
</dbReference>
<dbReference type="GO" id="GO:0015940">
    <property type="term" value="P:pantothenate biosynthetic process"/>
    <property type="evidence" value="ECO:0007669"/>
    <property type="project" value="UniProtKB-UniRule"/>
</dbReference>
<dbReference type="OrthoDB" id="9781789at2"/>
<feature type="binding site" evidence="7 9">
    <location>
        <position position="118"/>
    </location>
    <ligand>
        <name>3-methyl-2-oxobutanoate</name>
        <dbReference type="ChEBI" id="CHEBI:11851"/>
    </ligand>
</feature>
<evidence type="ECO:0000313" key="11">
    <source>
        <dbReference type="EMBL" id="RFC64500.1"/>
    </source>
</evidence>
<dbReference type="Pfam" id="PF02548">
    <property type="entry name" value="Pantoate_transf"/>
    <property type="match status" value="1"/>
</dbReference>
<dbReference type="InterPro" id="IPR040442">
    <property type="entry name" value="Pyrv_kinase-like_dom_sf"/>
</dbReference>
<protein>
    <recommendedName>
        <fullName evidence="7">3-methyl-2-oxobutanoate hydroxymethyltransferase</fullName>
        <ecNumber evidence="7">2.1.2.11</ecNumber>
    </recommendedName>
    <alternativeName>
        <fullName evidence="7">Ketopantoate hydroxymethyltransferase</fullName>
        <shortName evidence="7">KPHMT</shortName>
    </alternativeName>
</protein>
<evidence type="ECO:0000256" key="6">
    <source>
        <dbReference type="ARBA" id="ARBA00056497"/>
    </source>
</evidence>
<comment type="function">
    <text evidence="6 7">Catalyzes the reversible reaction in which hydroxymethyl group from 5,10-methylenetetrahydrofolate is transferred onto alpha-ketoisovalerate to form ketopantoate.</text>
</comment>
<dbReference type="GO" id="GO:0032259">
    <property type="term" value="P:methylation"/>
    <property type="evidence" value="ECO:0007669"/>
    <property type="project" value="UniProtKB-KW"/>
</dbReference>
<dbReference type="Gene3D" id="3.20.20.60">
    <property type="entry name" value="Phosphoenolpyruvate-binding domains"/>
    <property type="match status" value="1"/>
</dbReference>
<evidence type="ECO:0000256" key="3">
    <source>
        <dbReference type="ARBA" id="ARBA00011424"/>
    </source>
</evidence>
<evidence type="ECO:0000256" key="4">
    <source>
        <dbReference type="ARBA" id="ARBA00022655"/>
    </source>
</evidence>
<evidence type="ECO:0000256" key="5">
    <source>
        <dbReference type="ARBA" id="ARBA00022679"/>
    </source>
</evidence>
<evidence type="ECO:0000313" key="12">
    <source>
        <dbReference type="Proteomes" id="UP000264310"/>
    </source>
</evidence>
<keyword evidence="7 10" id="KW-0460">Magnesium</keyword>
<comment type="caution">
    <text evidence="11">The sequence shown here is derived from an EMBL/GenBank/DDBJ whole genome shotgun (WGS) entry which is preliminary data.</text>
</comment>
<dbReference type="Proteomes" id="UP000264310">
    <property type="component" value="Unassembled WGS sequence"/>
</dbReference>
<dbReference type="HAMAP" id="MF_00156">
    <property type="entry name" value="PanB"/>
    <property type="match status" value="1"/>
</dbReference>
<feature type="binding site" evidence="7 10">
    <location>
        <position position="88"/>
    </location>
    <ligand>
        <name>Mg(2+)</name>
        <dbReference type="ChEBI" id="CHEBI:18420"/>
    </ligand>
</feature>
<dbReference type="InterPro" id="IPR015813">
    <property type="entry name" value="Pyrv/PenolPyrv_kinase-like_dom"/>
</dbReference>
<dbReference type="NCBIfam" id="NF001452">
    <property type="entry name" value="PRK00311.1"/>
    <property type="match status" value="1"/>
</dbReference>
<comment type="catalytic activity">
    <reaction evidence="7">
        <text>(6R)-5,10-methylene-5,6,7,8-tetrahydrofolate + 3-methyl-2-oxobutanoate + H2O = 2-dehydropantoate + (6S)-5,6,7,8-tetrahydrofolate</text>
        <dbReference type="Rhea" id="RHEA:11824"/>
        <dbReference type="ChEBI" id="CHEBI:11561"/>
        <dbReference type="ChEBI" id="CHEBI:11851"/>
        <dbReference type="ChEBI" id="CHEBI:15377"/>
        <dbReference type="ChEBI" id="CHEBI:15636"/>
        <dbReference type="ChEBI" id="CHEBI:57453"/>
        <dbReference type="EC" id="2.1.2.11"/>
    </reaction>
</comment>
<dbReference type="EMBL" id="QURL01000003">
    <property type="protein sequence ID" value="RFC64500.1"/>
    <property type="molecule type" value="Genomic_DNA"/>
</dbReference>
<keyword evidence="7 10" id="KW-0479">Metal-binding</keyword>
<sequence>MSAQTHSRRTTAPEIRALKGVRPIASLTAYSAGMARIVDPHVDFILVGDSLGMVEHGFASTLGVTLDMMVLHGASVVRGTGSALIVVDMPFGSYEESEAAAFRSAARLMAETGCGAVKLEGGEAMAPTIRHLTARGIPVCAHVGLTPQAVNALGGFKSQGHDAAAREKILADARAVEAAGAFAVVVEGVVEPLADAITEALSIPTIGIGASARCDGQILVLEDMLGLTPKVPRFVKRFAAVAEAIDGAVKAYAEEVRERSFPGPDNVYRPKG</sequence>
<comment type="similarity">
    <text evidence="2 7">Belongs to the PanB family.</text>
</comment>
<feature type="binding site" evidence="7 10">
    <location>
        <position position="120"/>
    </location>
    <ligand>
        <name>Mg(2+)</name>
        <dbReference type="ChEBI" id="CHEBI:18420"/>
    </ligand>
</feature>
<accession>A0A371X5J3</accession>
<dbReference type="GO" id="GO:0003864">
    <property type="term" value="F:3-methyl-2-oxobutanoate hydroxymethyltransferase activity"/>
    <property type="evidence" value="ECO:0007669"/>
    <property type="project" value="UniProtKB-UniRule"/>
</dbReference>
<evidence type="ECO:0000256" key="7">
    <source>
        <dbReference type="HAMAP-Rule" id="MF_00156"/>
    </source>
</evidence>
<evidence type="ECO:0000256" key="9">
    <source>
        <dbReference type="PIRSR" id="PIRSR000388-2"/>
    </source>
</evidence>
<dbReference type="SUPFAM" id="SSF51621">
    <property type="entry name" value="Phosphoenolpyruvate/pyruvate domain"/>
    <property type="match status" value="1"/>
</dbReference>
<dbReference type="AlphaFoldDB" id="A0A371X5J3"/>
<comment type="subunit">
    <text evidence="3 7">Homodecamer; pentamer of dimers.</text>
</comment>
<evidence type="ECO:0000256" key="10">
    <source>
        <dbReference type="PIRSR" id="PIRSR000388-3"/>
    </source>
</evidence>
<dbReference type="PANTHER" id="PTHR20881">
    <property type="entry name" value="3-METHYL-2-OXOBUTANOATE HYDROXYMETHYLTRANSFERASE"/>
    <property type="match status" value="1"/>
</dbReference>
<organism evidence="11 12">
    <name type="scientific">Fulvimarina endophytica</name>
    <dbReference type="NCBI Taxonomy" id="2293836"/>
    <lineage>
        <taxon>Bacteria</taxon>
        <taxon>Pseudomonadati</taxon>
        <taxon>Pseudomonadota</taxon>
        <taxon>Alphaproteobacteria</taxon>
        <taxon>Hyphomicrobiales</taxon>
        <taxon>Aurantimonadaceae</taxon>
        <taxon>Fulvimarina</taxon>
    </lineage>
</organism>
<dbReference type="GO" id="GO:0008168">
    <property type="term" value="F:methyltransferase activity"/>
    <property type="evidence" value="ECO:0007669"/>
    <property type="project" value="UniProtKB-KW"/>
</dbReference>
<comment type="pathway">
    <text evidence="1 7">Cofactor biosynthesis; (R)-pantothenate biosynthesis; (R)-pantoate from 3-methyl-2-oxobutanoate: step 1/2.</text>
</comment>
<dbReference type="PANTHER" id="PTHR20881:SF0">
    <property type="entry name" value="3-METHYL-2-OXOBUTANOATE HYDROXYMETHYLTRANSFERASE"/>
    <property type="match status" value="1"/>
</dbReference>
<keyword evidence="11" id="KW-0489">Methyltransferase</keyword>
<comment type="subcellular location">
    <subcellularLocation>
        <location evidence="7">Cytoplasm</location>
    </subcellularLocation>
</comment>
<dbReference type="GO" id="GO:0000287">
    <property type="term" value="F:magnesium ion binding"/>
    <property type="evidence" value="ECO:0007669"/>
    <property type="project" value="TreeGrafter"/>
</dbReference>
<dbReference type="CDD" id="cd06557">
    <property type="entry name" value="KPHMT-like"/>
    <property type="match status" value="1"/>
</dbReference>
<evidence type="ECO:0000256" key="2">
    <source>
        <dbReference type="ARBA" id="ARBA00008676"/>
    </source>
</evidence>
<comment type="cofactor">
    <cofactor evidence="7 10">
        <name>Mg(2+)</name>
        <dbReference type="ChEBI" id="CHEBI:18420"/>
    </cofactor>
    <text evidence="7 10">Binds 1 Mg(2+) ion per subunit.</text>
</comment>
<gene>
    <name evidence="7 11" type="primary">panB</name>
    <name evidence="11" type="ORF">DYI37_09395</name>
</gene>
<dbReference type="RefSeq" id="WP_116682915.1">
    <property type="nucleotide sequence ID" value="NZ_QURL01000003.1"/>
</dbReference>
<dbReference type="InterPro" id="IPR003700">
    <property type="entry name" value="Pantoate_hydroxy_MeTrfase"/>
</dbReference>
<dbReference type="FunFam" id="3.20.20.60:FF:000003">
    <property type="entry name" value="3-methyl-2-oxobutanoate hydroxymethyltransferase"/>
    <property type="match status" value="1"/>
</dbReference>
<dbReference type="NCBIfam" id="TIGR00222">
    <property type="entry name" value="panB"/>
    <property type="match status" value="1"/>
</dbReference>
<dbReference type="PIRSF" id="PIRSF000388">
    <property type="entry name" value="Pantoate_hydroxy_MeTrfase"/>
    <property type="match status" value="1"/>
</dbReference>
<keyword evidence="4 7" id="KW-0566">Pantothenate biosynthesis</keyword>
<name>A0A371X5J3_9HYPH</name>
<dbReference type="UniPathway" id="UPA00028">
    <property type="reaction ID" value="UER00003"/>
</dbReference>